<dbReference type="OrthoDB" id="8433438at2"/>
<comment type="caution">
    <text evidence="5">The sequence shown here is derived from an EMBL/GenBank/DDBJ whole genome shotgun (WGS) entry which is preliminary data.</text>
</comment>
<keyword evidence="3" id="KW-0804">Transcription</keyword>
<dbReference type="GO" id="GO:0003700">
    <property type="term" value="F:DNA-binding transcription factor activity"/>
    <property type="evidence" value="ECO:0007669"/>
    <property type="project" value="TreeGrafter"/>
</dbReference>
<evidence type="ECO:0000256" key="1">
    <source>
        <dbReference type="ARBA" id="ARBA00023015"/>
    </source>
</evidence>
<dbReference type="SMART" id="SM00354">
    <property type="entry name" value="HTH_LACI"/>
    <property type="match status" value="1"/>
</dbReference>
<accession>A0A2T6CDI5</accession>
<dbReference type="PANTHER" id="PTHR30146">
    <property type="entry name" value="LACI-RELATED TRANSCRIPTIONAL REPRESSOR"/>
    <property type="match status" value="1"/>
</dbReference>
<dbReference type="PANTHER" id="PTHR30146:SF109">
    <property type="entry name" value="HTH-TYPE TRANSCRIPTIONAL REGULATOR GALS"/>
    <property type="match status" value="1"/>
</dbReference>
<keyword evidence="2" id="KW-0238">DNA-binding</keyword>
<dbReference type="Gene3D" id="1.10.260.40">
    <property type="entry name" value="lambda repressor-like DNA-binding domains"/>
    <property type="match status" value="1"/>
</dbReference>
<dbReference type="InterPro" id="IPR000843">
    <property type="entry name" value="HTH_LacI"/>
</dbReference>
<dbReference type="Proteomes" id="UP000244092">
    <property type="component" value="Unassembled WGS sequence"/>
</dbReference>
<name>A0A2T6CDI5_9RHOB</name>
<organism evidence="5 6">
    <name type="scientific">Sulfitobacter mediterraneus</name>
    <dbReference type="NCBI Taxonomy" id="83219"/>
    <lineage>
        <taxon>Bacteria</taxon>
        <taxon>Pseudomonadati</taxon>
        <taxon>Pseudomonadota</taxon>
        <taxon>Alphaproteobacteria</taxon>
        <taxon>Rhodobacterales</taxon>
        <taxon>Roseobacteraceae</taxon>
        <taxon>Sulfitobacter</taxon>
    </lineage>
</organism>
<dbReference type="CDD" id="cd06267">
    <property type="entry name" value="PBP1_LacI_sugar_binding-like"/>
    <property type="match status" value="1"/>
</dbReference>
<dbReference type="PROSITE" id="PS50932">
    <property type="entry name" value="HTH_LACI_2"/>
    <property type="match status" value="1"/>
</dbReference>
<evidence type="ECO:0000256" key="3">
    <source>
        <dbReference type="ARBA" id="ARBA00023163"/>
    </source>
</evidence>
<dbReference type="RefSeq" id="WP_146173126.1">
    <property type="nucleotide sequence ID" value="NZ_QBKU01000006.1"/>
</dbReference>
<dbReference type="SUPFAM" id="SSF53822">
    <property type="entry name" value="Periplasmic binding protein-like I"/>
    <property type="match status" value="1"/>
</dbReference>
<dbReference type="InterPro" id="IPR028082">
    <property type="entry name" value="Peripla_BP_I"/>
</dbReference>
<dbReference type="AlphaFoldDB" id="A0A2T6CDI5"/>
<proteinExistence type="predicted"/>
<evidence type="ECO:0000256" key="2">
    <source>
        <dbReference type="ARBA" id="ARBA00023125"/>
    </source>
</evidence>
<dbReference type="InterPro" id="IPR010982">
    <property type="entry name" value="Lambda_DNA-bd_dom_sf"/>
</dbReference>
<reference evidence="5 6" key="1">
    <citation type="submission" date="2018-04" db="EMBL/GenBank/DDBJ databases">
        <title>Genomic Encyclopedia of Archaeal and Bacterial Type Strains, Phase II (KMG-II): from individual species to whole genera.</title>
        <authorList>
            <person name="Goeker M."/>
        </authorList>
    </citation>
    <scope>NUCLEOTIDE SEQUENCE [LARGE SCALE GENOMIC DNA]</scope>
    <source>
        <strain evidence="5 6">DSM 12244</strain>
    </source>
</reference>
<dbReference type="CDD" id="cd01392">
    <property type="entry name" value="HTH_LacI"/>
    <property type="match status" value="1"/>
</dbReference>
<keyword evidence="1" id="KW-0805">Transcription regulation</keyword>
<evidence type="ECO:0000313" key="5">
    <source>
        <dbReference type="EMBL" id="PTX73557.1"/>
    </source>
</evidence>
<dbReference type="Gene3D" id="3.40.50.2300">
    <property type="match status" value="2"/>
</dbReference>
<dbReference type="Pfam" id="PF00356">
    <property type="entry name" value="LacI"/>
    <property type="match status" value="1"/>
</dbReference>
<evidence type="ECO:0000259" key="4">
    <source>
        <dbReference type="PROSITE" id="PS50932"/>
    </source>
</evidence>
<dbReference type="SUPFAM" id="SSF47413">
    <property type="entry name" value="lambda repressor-like DNA-binding domains"/>
    <property type="match status" value="1"/>
</dbReference>
<dbReference type="EMBL" id="QBKU01000006">
    <property type="protein sequence ID" value="PTX73557.1"/>
    <property type="molecule type" value="Genomic_DNA"/>
</dbReference>
<feature type="domain" description="HTH lacI-type" evidence="4">
    <location>
        <begin position="5"/>
        <end position="59"/>
    </location>
</feature>
<gene>
    <name evidence="5" type="ORF">C8N31_10620</name>
</gene>
<dbReference type="GO" id="GO:0000976">
    <property type="term" value="F:transcription cis-regulatory region binding"/>
    <property type="evidence" value="ECO:0007669"/>
    <property type="project" value="TreeGrafter"/>
</dbReference>
<sequence length="337" mass="35971">MSNRVTIKSIARDLGISHMTVSRALSDHPNVRPDTRKAVQDHARKVGYVKNAAAKAMRGDGTKIVGLLLPNIVNEFYARFANTLAQSCEDHSLHLIIHLTNDDPETELRAFERLHEVQAMSVIHVPAPGAVRNVSAHLNGVNVIQLIREQDMGQPASSILVEDHRAIGEAVQHLAGLGHRSIGYIGADERLSSGRARRAAFEAGLASAGLASDERLITLGAPDFSTGQRNAARLLEAGNVTAIVCGGFEISNGALSVFLEADQGAVEGAGFVGYGDPSYYAWLGGGVSTIAMQVDELAQEAARLADCRPEEQPVNKRSFEASFVARNTHLAPMRGGG</sequence>
<protein>
    <submittedName>
        <fullName evidence="5">LacI family transcriptional regulator</fullName>
    </submittedName>
</protein>
<evidence type="ECO:0000313" key="6">
    <source>
        <dbReference type="Proteomes" id="UP000244092"/>
    </source>
</evidence>
<dbReference type="InterPro" id="IPR001761">
    <property type="entry name" value="Peripla_BP/Lac1_sug-bd_dom"/>
</dbReference>
<dbReference type="Pfam" id="PF00532">
    <property type="entry name" value="Peripla_BP_1"/>
    <property type="match status" value="1"/>
</dbReference>